<evidence type="ECO:0000313" key="2">
    <source>
        <dbReference type="Proteomes" id="UP000054018"/>
    </source>
</evidence>
<dbReference type="SUPFAM" id="SSF48264">
    <property type="entry name" value="Cytochrome P450"/>
    <property type="match status" value="1"/>
</dbReference>
<accession>A0A0C9YKT5</accession>
<name>A0A0C9YKT5_9AGAM</name>
<sequence length="264" mass="30068">MRIGRRVYPLELLSFGGEPSYDQLITGFPYLNTVVQENLRFRPAAQGRVHQANEDDVIPLSEPVRTKSGEVVHSIAIETWDDTKVFKPERWLEPDGITKKAQERWSEDVKTVIKNFVLEMRDRPDSKVEMTRGIKTRPKVAGKDGIKSCCGKVLAVRRPSRQEFAWENKSVALLVSEDSWPSLLSNLTSVLKASCVSTSEFIVIEIFNLEIAKAKVNIQVVSMRSGFVLLEFMAMHRIERPGFEVRTEVQQLHIKLDPSARLVF</sequence>
<dbReference type="AlphaFoldDB" id="A0A0C9YKT5"/>
<organism evidence="1 2">
    <name type="scientific">Pisolithus microcarpus 441</name>
    <dbReference type="NCBI Taxonomy" id="765257"/>
    <lineage>
        <taxon>Eukaryota</taxon>
        <taxon>Fungi</taxon>
        <taxon>Dikarya</taxon>
        <taxon>Basidiomycota</taxon>
        <taxon>Agaricomycotina</taxon>
        <taxon>Agaricomycetes</taxon>
        <taxon>Agaricomycetidae</taxon>
        <taxon>Boletales</taxon>
        <taxon>Sclerodermatineae</taxon>
        <taxon>Pisolithaceae</taxon>
        <taxon>Pisolithus</taxon>
    </lineage>
</organism>
<evidence type="ECO:0000313" key="1">
    <source>
        <dbReference type="EMBL" id="KIK17286.1"/>
    </source>
</evidence>
<dbReference type="InterPro" id="IPR001128">
    <property type="entry name" value="Cyt_P450"/>
</dbReference>
<gene>
    <name evidence="1" type="ORF">PISMIDRAFT_15239</name>
</gene>
<dbReference type="OrthoDB" id="1470350at2759"/>
<reference evidence="2" key="2">
    <citation type="submission" date="2015-01" db="EMBL/GenBank/DDBJ databases">
        <title>Evolutionary Origins and Diversification of the Mycorrhizal Mutualists.</title>
        <authorList>
            <consortium name="DOE Joint Genome Institute"/>
            <consortium name="Mycorrhizal Genomics Consortium"/>
            <person name="Kohler A."/>
            <person name="Kuo A."/>
            <person name="Nagy L.G."/>
            <person name="Floudas D."/>
            <person name="Copeland A."/>
            <person name="Barry K.W."/>
            <person name="Cichocki N."/>
            <person name="Veneault-Fourrey C."/>
            <person name="LaButti K."/>
            <person name="Lindquist E.A."/>
            <person name="Lipzen A."/>
            <person name="Lundell T."/>
            <person name="Morin E."/>
            <person name="Murat C."/>
            <person name="Riley R."/>
            <person name="Ohm R."/>
            <person name="Sun H."/>
            <person name="Tunlid A."/>
            <person name="Henrissat B."/>
            <person name="Grigoriev I.V."/>
            <person name="Hibbett D.S."/>
            <person name="Martin F."/>
        </authorList>
    </citation>
    <scope>NUCLEOTIDE SEQUENCE [LARGE SCALE GENOMIC DNA]</scope>
    <source>
        <strain evidence="2">441</strain>
    </source>
</reference>
<protein>
    <submittedName>
        <fullName evidence="1">Uncharacterized protein</fullName>
    </submittedName>
</protein>
<reference evidence="1 2" key="1">
    <citation type="submission" date="2014-04" db="EMBL/GenBank/DDBJ databases">
        <authorList>
            <consortium name="DOE Joint Genome Institute"/>
            <person name="Kuo A."/>
            <person name="Kohler A."/>
            <person name="Costa M.D."/>
            <person name="Nagy L.G."/>
            <person name="Floudas D."/>
            <person name="Copeland A."/>
            <person name="Barry K.W."/>
            <person name="Cichocki N."/>
            <person name="Veneault-Fourrey C."/>
            <person name="LaButti K."/>
            <person name="Lindquist E.A."/>
            <person name="Lipzen A."/>
            <person name="Lundell T."/>
            <person name="Morin E."/>
            <person name="Murat C."/>
            <person name="Sun H."/>
            <person name="Tunlid A."/>
            <person name="Henrissat B."/>
            <person name="Grigoriev I.V."/>
            <person name="Hibbett D.S."/>
            <person name="Martin F."/>
            <person name="Nordberg H.P."/>
            <person name="Cantor M.N."/>
            <person name="Hua S.X."/>
        </authorList>
    </citation>
    <scope>NUCLEOTIDE SEQUENCE [LARGE SCALE GENOMIC DNA]</scope>
    <source>
        <strain evidence="1 2">441</strain>
    </source>
</reference>
<dbReference type="EMBL" id="KN833833">
    <property type="protein sequence ID" value="KIK17286.1"/>
    <property type="molecule type" value="Genomic_DNA"/>
</dbReference>
<dbReference type="Gene3D" id="1.10.630.10">
    <property type="entry name" value="Cytochrome P450"/>
    <property type="match status" value="1"/>
</dbReference>
<dbReference type="STRING" id="765257.A0A0C9YKT5"/>
<dbReference type="GO" id="GO:0020037">
    <property type="term" value="F:heme binding"/>
    <property type="evidence" value="ECO:0007669"/>
    <property type="project" value="InterPro"/>
</dbReference>
<dbReference type="Pfam" id="PF00067">
    <property type="entry name" value="p450"/>
    <property type="match status" value="1"/>
</dbReference>
<keyword evidence="2" id="KW-1185">Reference proteome</keyword>
<proteinExistence type="predicted"/>
<dbReference type="InterPro" id="IPR036396">
    <property type="entry name" value="Cyt_P450_sf"/>
</dbReference>
<dbReference type="GO" id="GO:0016705">
    <property type="term" value="F:oxidoreductase activity, acting on paired donors, with incorporation or reduction of molecular oxygen"/>
    <property type="evidence" value="ECO:0007669"/>
    <property type="project" value="InterPro"/>
</dbReference>
<dbReference type="HOGENOM" id="CLU_1054186_0_0_1"/>
<dbReference type="GO" id="GO:0004497">
    <property type="term" value="F:monooxygenase activity"/>
    <property type="evidence" value="ECO:0007669"/>
    <property type="project" value="InterPro"/>
</dbReference>
<dbReference type="Proteomes" id="UP000054018">
    <property type="component" value="Unassembled WGS sequence"/>
</dbReference>
<dbReference type="GO" id="GO:0005506">
    <property type="term" value="F:iron ion binding"/>
    <property type="evidence" value="ECO:0007669"/>
    <property type="project" value="InterPro"/>
</dbReference>